<dbReference type="Gene3D" id="1.10.260.40">
    <property type="entry name" value="lambda repressor-like DNA-binding domains"/>
    <property type="match status" value="1"/>
</dbReference>
<dbReference type="CDD" id="cd00093">
    <property type="entry name" value="HTH_XRE"/>
    <property type="match status" value="1"/>
</dbReference>
<gene>
    <name evidence="1" type="ORF">DFR48_11581</name>
</gene>
<dbReference type="Proteomes" id="UP000252582">
    <property type="component" value="Unassembled WGS sequence"/>
</dbReference>
<sequence>MATETIPFDASEFFADAEAQAALLTDAFESGNAAYIANALGIIAKAKGMTRVAREAGVTREALYKALSERGDPKFSTILGVARALGLKLTVTPASGPAE</sequence>
<dbReference type="SUPFAM" id="SSF47413">
    <property type="entry name" value="lambda repressor-like DNA-binding domains"/>
    <property type="match status" value="1"/>
</dbReference>
<dbReference type="RefSeq" id="WP_114365064.1">
    <property type="nucleotide sequence ID" value="NZ_QPIX01000015.1"/>
</dbReference>
<dbReference type="GO" id="GO:0003677">
    <property type="term" value="F:DNA binding"/>
    <property type="evidence" value="ECO:0007669"/>
    <property type="project" value="InterPro"/>
</dbReference>
<proteinExistence type="predicted"/>
<evidence type="ECO:0000313" key="2">
    <source>
        <dbReference type="Proteomes" id="UP000252582"/>
    </source>
</evidence>
<evidence type="ECO:0000313" key="1">
    <source>
        <dbReference type="EMBL" id="RCW20218.1"/>
    </source>
</evidence>
<dbReference type="AlphaFoldDB" id="A0A6I7HIV5"/>
<reference evidence="1 2" key="1">
    <citation type="submission" date="2018-07" db="EMBL/GenBank/DDBJ databases">
        <title>Genomic Encyclopedia of Type Strains, Phase IV (KMG-IV): sequencing the most valuable type-strain genomes for metagenomic binning, comparative biology and taxonomic classification.</title>
        <authorList>
            <person name="Goeker M."/>
        </authorList>
    </citation>
    <scope>NUCLEOTIDE SEQUENCE [LARGE SCALE GENOMIC DNA]</scope>
    <source>
        <strain evidence="1 2">DSM 25528</strain>
    </source>
</reference>
<dbReference type="PANTHER" id="PTHR40275">
    <property type="entry name" value="SSL7038 PROTEIN"/>
    <property type="match status" value="1"/>
</dbReference>
<name>A0A6I7HIV5_9HYPH</name>
<dbReference type="NCBIfam" id="TIGR02684">
    <property type="entry name" value="dnstrm_HI1420"/>
    <property type="match status" value="1"/>
</dbReference>
<dbReference type="InterPro" id="IPR014057">
    <property type="entry name" value="HI1420"/>
</dbReference>
<dbReference type="PANTHER" id="PTHR40275:SF1">
    <property type="entry name" value="SSL7038 PROTEIN"/>
    <property type="match status" value="1"/>
</dbReference>
<accession>A0A6I7HIV5</accession>
<dbReference type="Pfam" id="PF21716">
    <property type="entry name" value="dnstrm_HI1420"/>
    <property type="match status" value="1"/>
</dbReference>
<dbReference type="InterPro" id="IPR010982">
    <property type="entry name" value="Lambda_DNA-bd_dom_sf"/>
</dbReference>
<keyword evidence="2" id="KW-1185">Reference proteome</keyword>
<organism evidence="1 2">
    <name type="scientific">Ciceribacter lividus</name>
    <dbReference type="NCBI Taxonomy" id="1197950"/>
    <lineage>
        <taxon>Bacteria</taxon>
        <taxon>Pseudomonadati</taxon>
        <taxon>Pseudomonadota</taxon>
        <taxon>Alphaproteobacteria</taxon>
        <taxon>Hyphomicrobiales</taxon>
        <taxon>Rhizobiaceae</taxon>
        <taxon>Ciceribacter</taxon>
    </lineage>
</organism>
<dbReference type="InterPro" id="IPR001387">
    <property type="entry name" value="Cro/C1-type_HTH"/>
</dbReference>
<protein>
    <submittedName>
        <fullName evidence="1">Putative addiction module antidote protein</fullName>
    </submittedName>
</protein>
<comment type="caution">
    <text evidence="1">The sequence shown here is derived from an EMBL/GenBank/DDBJ whole genome shotgun (WGS) entry which is preliminary data.</text>
</comment>
<dbReference type="EMBL" id="QPIX01000015">
    <property type="protein sequence ID" value="RCW20218.1"/>
    <property type="molecule type" value="Genomic_DNA"/>
</dbReference>